<keyword evidence="4" id="KW-0663">Pyridoxal phosphate</keyword>
<evidence type="ECO:0000313" key="8">
    <source>
        <dbReference type="Proteomes" id="UP000298551"/>
    </source>
</evidence>
<dbReference type="RefSeq" id="WP_136913751.1">
    <property type="nucleotide sequence ID" value="NZ_CP039371.1"/>
</dbReference>
<dbReference type="InterPro" id="IPR050106">
    <property type="entry name" value="HistidinolP_aminotransfase"/>
</dbReference>
<keyword evidence="5" id="KW-0732">Signal</keyword>
<keyword evidence="2 7" id="KW-0032">Aminotransferase</keyword>
<dbReference type="Gene3D" id="3.40.640.10">
    <property type="entry name" value="Type I PLP-dependent aspartate aminotransferase-like (Major domain)"/>
    <property type="match status" value="1"/>
</dbReference>
<dbReference type="Pfam" id="PF00155">
    <property type="entry name" value="Aminotran_1_2"/>
    <property type="match status" value="1"/>
</dbReference>
<dbReference type="InterPro" id="IPR006311">
    <property type="entry name" value="TAT_signal"/>
</dbReference>
<evidence type="ECO:0000256" key="2">
    <source>
        <dbReference type="ARBA" id="ARBA00022576"/>
    </source>
</evidence>
<evidence type="ECO:0000313" key="7">
    <source>
        <dbReference type="EMBL" id="QCI11581.1"/>
    </source>
</evidence>
<dbReference type="CDD" id="cd00609">
    <property type="entry name" value="AAT_like"/>
    <property type="match status" value="1"/>
</dbReference>
<dbReference type="InterPro" id="IPR004839">
    <property type="entry name" value="Aminotransferase_I/II_large"/>
</dbReference>
<organism evidence="7 8">
    <name type="scientific">Pseudomonas putida</name>
    <name type="common">Arthrobacter siderocapsulatus</name>
    <dbReference type="NCBI Taxonomy" id="303"/>
    <lineage>
        <taxon>Bacteria</taxon>
        <taxon>Pseudomonadati</taxon>
        <taxon>Pseudomonadota</taxon>
        <taxon>Gammaproteobacteria</taxon>
        <taxon>Pseudomonadales</taxon>
        <taxon>Pseudomonadaceae</taxon>
        <taxon>Pseudomonas</taxon>
    </lineage>
</organism>
<dbReference type="PROSITE" id="PS51318">
    <property type="entry name" value="TAT"/>
    <property type="match status" value="1"/>
</dbReference>
<evidence type="ECO:0000256" key="3">
    <source>
        <dbReference type="ARBA" id="ARBA00022679"/>
    </source>
</evidence>
<evidence type="ECO:0000256" key="1">
    <source>
        <dbReference type="ARBA" id="ARBA00007970"/>
    </source>
</evidence>
<dbReference type="InterPro" id="IPR015424">
    <property type="entry name" value="PyrdxlP-dep_Trfase"/>
</dbReference>
<dbReference type="Proteomes" id="UP000298551">
    <property type="component" value="Chromosome"/>
</dbReference>
<reference evidence="8" key="1">
    <citation type="submission" date="2019-04" db="EMBL/GenBank/DDBJ databases">
        <title>Genome sequence of Pseudomonas putida 1290, an auxin catabolizing strain.</title>
        <authorList>
            <person name="Laird T.S."/>
            <person name="Leveau J.H.J."/>
        </authorList>
    </citation>
    <scope>NUCLEOTIDE SEQUENCE [LARGE SCALE GENOMIC DNA]</scope>
    <source>
        <strain evidence="8">1290</strain>
    </source>
</reference>
<dbReference type="GO" id="GO:0008483">
    <property type="term" value="F:transaminase activity"/>
    <property type="evidence" value="ECO:0007669"/>
    <property type="project" value="UniProtKB-KW"/>
</dbReference>
<dbReference type="GO" id="GO:0030170">
    <property type="term" value="F:pyridoxal phosphate binding"/>
    <property type="evidence" value="ECO:0007669"/>
    <property type="project" value="InterPro"/>
</dbReference>
<dbReference type="Gene3D" id="3.90.1150.10">
    <property type="entry name" value="Aspartate Aminotransferase, domain 1"/>
    <property type="match status" value="1"/>
</dbReference>
<gene>
    <name evidence="7" type="ORF">E6B08_09385</name>
</gene>
<dbReference type="AlphaFoldDB" id="A0A4D6XAQ4"/>
<feature type="signal peptide" evidence="5">
    <location>
        <begin position="1"/>
        <end position="26"/>
    </location>
</feature>
<dbReference type="SUPFAM" id="SSF53383">
    <property type="entry name" value="PLP-dependent transferases"/>
    <property type="match status" value="1"/>
</dbReference>
<dbReference type="PANTHER" id="PTHR43643">
    <property type="entry name" value="HISTIDINOL-PHOSPHATE AMINOTRANSFERASE 2"/>
    <property type="match status" value="1"/>
</dbReference>
<keyword evidence="3 7" id="KW-0808">Transferase</keyword>
<evidence type="ECO:0000259" key="6">
    <source>
        <dbReference type="Pfam" id="PF00155"/>
    </source>
</evidence>
<dbReference type="OrthoDB" id="9813612at2"/>
<feature type="chain" id="PRO_5020671495" evidence="5">
    <location>
        <begin position="27"/>
        <end position="369"/>
    </location>
</feature>
<comment type="similarity">
    <text evidence="1">Belongs to the class-II pyridoxal-phosphate-dependent aminotransferase family. Histidinol-phosphate aminotransferase subfamily.</text>
</comment>
<evidence type="ECO:0000256" key="4">
    <source>
        <dbReference type="ARBA" id="ARBA00022898"/>
    </source>
</evidence>
<dbReference type="InterPro" id="IPR015422">
    <property type="entry name" value="PyrdxlP-dep_Trfase_small"/>
</dbReference>
<proteinExistence type="inferred from homology"/>
<dbReference type="EMBL" id="CP039371">
    <property type="protein sequence ID" value="QCI11581.1"/>
    <property type="molecule type" value="Genomic_DNA"/>
</dbReference>
<accession>A0A4D6XAQ4</accession>
<evidence type="ECO:0000256" key="5">
    <source>
        <dbReference type="SAM" id="SignalP"/>
    </source>
</evidence>
<dbReference type="InterPro" id="IPR015421">
    <property type="entry name" value="PyrdxlP-dep_Trfase_major"/>
</dbReference>
<sequence>MTALSRRNFVTTATLASLAPALPAWAATGAAPSIKGPLAGDDIVRLDYNESPYGPTPSAVKAMELGARHSGRYEYEQQVRLIELFARQNQVPVDHVAVFSGSRAPLQYGLASYAGERSVVICTPTYDSVAAGTKAIGAVLHETPLDARHAHDVRAMLAADTQAGVLYLCNPNNPTGTLTPRADIEQLVAQKPAGCLAIIDEAYIHFSDTQPCLDLAVQHDDVVVLRTFSKLYGMAGARLGLAVGKPDVLAALERFNGRNFISLAAALGGIASLEQPDLVAERKRTNRTNLDSTLARLRAAGYTCTDAQANCFMVALKRPAAPVIEALEGSGVRVGRVFHAWPDWMRVSVGSAEQMDVFVRSFLRVMQHA</sequence>
<dbReference type="PANTHER" id="PTHR43643:SF3">
    <property type="entry name" value="HISTIDINOL-PHOSPHATE AMINOTRANSFERASE"/>
    <property type="match status" value="1"/>
</dbReference>
<name>A0A4D6XAQ4_PSEPU</name>
<protein>
    <submittedName>
        <fullName evidence="7">Aminotransferase class I/II-fold pyridoxal phosphate-dependent enzyme</fullName>
    </submittedName>
</protein>
<feature type="domain" description="Aminotransferase class I/classII large" evidence="6">
    <location>
        <begin position="42"/>
        <end position="361"/>
    </location>
</feature>